<accession>A0ACB9L797</accession>
<proteinExistence type="predicted"/>
<reference evidence="1 2" key="1">
    <citation type="journal article" date="2022" name="DNA Res.">
        <title>Chromosomal-level genome assembly of the orchid tree Bauhinia variegata (Leguminosae; Cercidoideae) supports the allotetraploid origin hypothesis of Bauhinia.</title>
        <authorList>
            <person name="Zhong Y."/>
            <person name="Chen Y."/>
            <person name="Zheng D."/>
            <person name="Pang J."/>
            <person name="Liu Y."/>
            <person name="Luo S."/>
            <person name="Meng S."/>
            <person name="Qian L."/>
            <person name="Wei D."/>
            <person name="Dai S."/>
            <person name="Zhou R."/>
        </authorList>
    </citation>
    <scope>NUCLEOTIDE SEQUENCE [LARGE SCALE GENOMIC DNA]</scope>
    <source>
        <strain evidence="1">BV-YZ2020</strain>
    </source>
</reference>
<gene>
    <name evidence="1" type="ORF">L6164_028385</name>
</gene>
<protein>
    <submittedName>
        <fullName evidence="1">Uncharacterized protein</fullName>
    </submittedName>
</protein>
<dbReference type="Proteomes" id="UP000828941">
    <property type="component" value="Chromosome 12"/>
</dbReference>
<name>A0ACB9L797_BAUVA</name>
<evidence type="ECO:0000313" key="2">
    <source>
        <dbReference type="Proteomes" id="UP000828941"/>
    </source>
</evidence>
<sequence length="671" mass="76642">MNFFRTDAESILSEMKHQEKQIKLKRRWLVGLPASEYKRNKFKRLRFLKNRMLPESVMREDDIFYESVKAYIEGGFGATERENHVVVQEEIQSIDVFSIKRIISSCLDNLTTKGLYLLAMILTGDSVKFEKTRCKMKKIIKSYLSSVPSRKNLNHNQLEIFKRIFDVLSSPQSFRVNCKTCTSRSESCHAIVLKVLDGLEDLPCQTLVAMRRKLKGLRSVPQLQPKRLGWSKDHLVRQVRKISEEMLSQHEGDELQEPLAKAMTIADLSQKLTIGCHDLFSEEFFQFSPEIKYLQKDIMEAIWLVKTVVRISVLKKLQLLIEPDAQIPNRTLRTAFVKLLTEYLFECSDMDSVPKSLSKILDAISKSYRGTHQGFFQKENFEEVGCILNVSAQTKQIVLDLLPDVEFDQDFMDAYMEELEESDEGNSDEDEDNSQLQEDRLSKDEQSGPADSNYGVESIGEFVPSAFHQLASTPERNSLFSPFRPGGNSNRDSVRQPPKEEALNLDEDQYQGESKEQSGTYRGCKSYDSRVSPERGLDENLYNRCDWFEFSAGIGPQNGGATCDISEFKPTKDSLSKNKYLAVQDVCDNTSMLAYNLIGHLMEEFAKLEGLSLNQSQNFYLRRDKQTEDVQGKKQSSSVNDARGSAIVQVIKQLIPSFPDSGAERLKMLMG</sequence>
<comment type="caution">
    <text evidence="1">The sequence shown here is derived from an EMBL/GenBank/DDBJ whole genome shotgun (WGS) entry which is preliminary data.</text>
</comment>
<organism evidence="1 2">
    <name type="scientific">Bauhinia variegata</name>
    <name type="common">Purple orchid tree</name>
    <name type="synonym">Phanera variegata</name>
    <dbReference type="NCBI Taxonomy" id="167791"/>
    <lineage>
        <taxon>Eukaryota</taxon>
        <taxon>Viridiplantae</taxon>
        <taxon>Streptophyta</taxon>
        <taxon>Embryophyta</taxon>
        <taxon>Tracheophyta</taxon>
        <taxon>Spermatophyta</taxon>
        <taxon>Magnoliopsida</taxon>
        <taxon>eudicotyledons</taxon>
        <taxon>Gunneridae</taxon>
        <taxon>Pentapetalae</taxon>
        <taxon>rosids</taxon>
        <taxon>fabids</taxon>
        <taxon>Fabales</taxon>
        <taxon>Fabaceae</taxon>
        <taxon>Cercidoideae</taxon>
        <taxon>Cercideae</taxon>
        <taxon>Bauhiniinae</taxon>
        <taxon>Bauhinia</taxon>
    </lineage>
</organism>
<dbReference type="EMBL" id="CM039437">
    <property type="protein sequence ID" value="KAI4304993.1"/>
    <property type="molecule type" value="Genomic_DNA"/>
</dbReference>
<evidence type="ECO:0000313" key="1">
    <source>
        <dbReference type="EMBL" id="KAI4304993.1"/>
    </source>
</evidence>
<keyword evidence="2" id="KW-1185">Reference proteome</keyword>